<comment type="caution">
    <text evidence="1">The sequence shown here is derived from an EMBL/GenBank/DDBJ whole genome shotgun (WGS) entry which is preliminary data.</text>
</comment>
<accession>A0A3N5CT00</accession>
<dbReference type="Proteomes" id="UP000275232">
    <property type="component" value="Unassembled WGS sequence"/>
</dbReference>
<dbReference type="AlphaFoldDB" id="A0A3N5CT00"/>
<keyword evidence="2" id="KW-1185">Reference proteome</keyword>
<sequence>MDNLLTEIQAFCKRHEMSKWDFGEKALNDRPFVGQLEKGRDIKFSTAARVRDWMDEQDRKAAA</sequence>
<proteinExistence type="predicted"/>
<protein>
    <recommendedName>
        <fullName evidence="3">XRE family transcriptional regulator</fullName>
    </recommendedName>
</protein>
<dbReference type="RefSeq" id="WP_123877967.1">
    <property type="nucleotide sequence ID" value="NZ_RPFZ01000001.1"/>
</dbReference>
<gene>
    <name evidence="1" type="ORF">EG799_01610</name>
</gene>
<evidence type="ECO:0000313" key="1">
    <source>
        <dbReference type="EMBL" id="RPF70470.1"/>
    </source>
</evidence>
<dbReference type="EMBL" id="RPFZ01000001">
    <property type="protein sequence ID" value="RPF70470.1"/>
    <property type="molecule type" value="Genomic_DNA"/>
</dbReference>
<organism evidence="1 2">
    <name type="scientific">Aurantiacibacter spongiae</name>
    <dbReference type="NCBI Taxonomy" id="2488860"/>
    <lineage>
        <taxon>Bacteria</taxon>
        <taxon>Pseudomonadati</taxon>
        <taxon>Pseudomonadota</taxon>
        <taxon>Alphaproteobacteria</taxon>
        <taxon>Sphingomonadales</taxon>
        <taxon>Erythrobacteraceae</taxon>
        <taxon>Aurantiacibacter</taxon>
    </lineage>
</organism>
<evidence type="ECO:0008006" key="3">
    <source>
        <dbReference type="Google" id="ProtNLM"/>
    </source>
</evidence>
<reference evidence="1 2" key="1">
    <citation type="submission" date="2018-11" db="EMBL/GenBank/DDBJ databases">
        <title>Erythrobacter spongiae sp. nov., isolated from a marine sponge.</title>
        <authorList>
            <person name="Zhuang L."/>
            <person name="Luo L."/>
        </authorList>
    </citation>
    <scope>NUCLEOTIDE SEQUENCE [LARGE SCALE GENOMIC DNA]</scope>
    <source>
        <strain evidence="1 2">HN-E23</strain>
    </source>
</reference>
<evidence type="ECO:0000313" key="2">
    <source>
        <dbReference type="Proteomes" id="UP000275232"/>
    </source>
</evidence>
<name>A0A3N5CT00_9SPHN</name>
<dbReference type="OrthoDB" id="7376075at2"/>